<feature type="region of interest" description="Disordered" evidence="4">
    <location>
        <begin position="187"/>
        <end position="206"/>
    </location>
</feature>
<dbReference type="Pfam" id="PF25209">
    <property type="entry name" value="Phage_capsid_4"/>
    <property type="match status" value="1"/>
</dbReference>
<evidence type="ECO:0000256" key="2">
    <source>
        <dbReference type="ARBA" id="ARBA00022670"/>
    </source>
</evidence>
<feature type="compositionally biased region" description="Pro residues" evidence="4">
    <location>
        <begin position="244"/>
        <end position="253"/>
    </location>
</feature>
<accession>A0A1H8VS99</accession>
<keyword evidence="2 6" id="KW-0645">Protease</keyword>
<dbReference type="GO" id="GO:0008233">
    <property type="term" value="F:peptidase activity"/>
    <property type="evidence" value="ECO:0007669"/>
    <property type="project" value="UniProtKB-KW"/>
</dbReference>
<sequence length="678" mass="74490">MRKKKYPQTTRRKAPPTTLHRSAAPPDNSLTRTLALDRSTINEEARTVELSFSSEAPYERYFGNEILSHDPGAIELQRLTEVGALLFSHGRDANYGRMPIGVIQKVWVDDSQRKARALVQFDDDVDSDKVFQKVKKGIIKGVSVGYSVKSEDWEEVKAGKTSANGRFTGPAYVALKWQPFEISIEPTPADPSVGVGRSTNNESEDEEMNGLKMLALAAQGLMHAPDGGAPAGGSAPPEGTRSTTPPPAAPPAEDPAQIAQRAAGEERARVTEITTLCRNFGLDATDYIANGSAVSAVKDAILQKQMEDRKPQRSAVQVGDEDRDKFSRAASDALLMRAARRVEQPAPGANELRGLRLRDLAVECLLRAGESGVHLLRDEDLLKRALSPDTTFQGIVSNAANKTLSQAYAEAPTTFQYWTGKGSNSDFKSAEHYRISEAGNLELTAQNALIPYDDVMKDEKVTKAVLMYSKRWGFTREAFINDDLSMLSRVPAAYVIAAKRGINKLVYQMLASNPVIFDGKALFHIDHKNLGTPGVINTASMGEAHRMMRTQKDQRGIATLNIMPSFQLVPAALETVASQFLRSEADPEANHSGVVNVYRNAHSLIIDAELDQYSETAWYLAADPNIADTVEVTYLRGQEEPTLETYVPFDRLGMDFRIYFDYGVTLLDSRGLFKNAGV</sequence>
<reference evidence="6 7" key="1">
    <citation type="submission" date="2016-10" db="EMBL/GenBank/DDBJ databases">
        <authorList>
            <person name="de Groot N.N."/>
        </authorList>
    </citation>
    <scope>NUCLEOTIDE SEQUENCE [LARGE SCALE GENOMIC DNA]</scope>
    <source>
        <strain evidence="6 7">CGMCC 1.10238</strain>
    </source>
</reference>
<keyword evidence="1" id="KW-1188">Viral release from host cell</keyword>
<dbReference type="Pfam" id="PF04586">
    <property type="entry name" value="Peptidase_S78"/>
    <property type="match status" value="1"/>
</dbReference>
<dbReference type="EMBL" id="FODH01000027">
    <property type="protein sequence ID" value="SEP18302.1"/>
    <property type="molecule type" value="Genomic_DNA"/>
</dbReference>
<evidence type="ECO:0000256" key="4">
    <source>
        <dbReference type="SAM" id="MobiDB-lite"/>
    </source>
</evidence>
<feature type="compositionally biased region" description="Basic residues" evidence="4">
    <location>
        <begin position="1"/>
        <end position="14"/>
    </location>
</feature>
<dbReference type="NCBIfam" id="NF045541">
    <property type="entry name" value="scaf_prot_MCP2"/>
    <property type="match status" value="1"/>
</dbReference>
<evidence type="ECO:0000313" key="6">
    <source>
        <dbReference type="EMBL" id="SEP18302.1"/>
    </source>
</evidence>
<gene>
    <name evidence="6" type="ORF">SAMN04487895_12729</name>
</gene>
<keyword evidence="3" id="KW-0378">Hydrolase</keyword>
<dbReference type="InterPro" id="IPR054613">
    <property type="entry name" value="Peptidase_S78_dom"/>
</dbReference>
<evidence type="ECO:0000256" key="1">
    <source>
        <dbReference type="ARBA" id="ARBA00022612"/>
    </source>
</evidence>
<dbReference type="AlphaFoldDB" id="A0A1H8VS99"/>
<proteinExistence type="predicted"/>
<name>A0A1H8VS99_9BACL</name>
<feature type="region of interest" description="Disordered" evidence="4">
    <location>
        <begin position="222"/>
        <end position="267"/>
    </location>
</feature>
<feature type="region of interest" description="Disordered" evidence="4">
    <location>
        <begin position="1"/>
        <end position="29"/>
    </location>
</feature>
<feature type="compositionally biased region" description="Low complexity" evidence="4">
    <location>
        <begin position="224"/>
        <end position="237"/>
    </location>
</feature>
<dbReference type="GO" id="GO:0006508">
    <property type="term" value="P:proteolysis"/>
    <property type="evidence" value="ECO:0007669"/>
    <property type="project" value="UniProtKB-KW"/>
</dbReference>
<dbReference type="RefSeq" id="WP_051500375.1">
    <property type="nucleotide sequence ID" value="NZ_CP076607.1"/>
</dbReference>
<protein>
    <submittedName>
        <fullName evidence="6">Prohead serine protease</fullName>
    </submittedName>
</protein>
<evidence type="ECO:0000259" key="5">
    <source>
        <dbReference type="Pfam" id="PF04586"/>
    </source>
</evidence>
<feature type="domain" description="Prohead serine protease" evidence="5">
    <location>
        <begin position="84"/>
        <end position="191"/>
    </location>
</feature>
<organism evidence="6 7">
    <name type="scientific">Paenibacillus sophorae</name>
    <dbReference type="NCBI Taxonomy" id="1333845"/>
    <lineage>
        <taxon>Bacteria</taxon>
        <taxon>Bacillati</taxon>
        <taxon>Bacillota</taxon>
        <taxon>Bacilli</taxon>
        <taxon>Bacillales</taxon>
        <taxon>Paenibacillaceae</taxon>
        <taxon>Paenibacillus</taxon>
    </lineage>
</organism>
<dbReference type="STRING" id="1333845.SAMN04487895_12729"/>
<evidence type="ECO:0000313" key="7">
    <source>
        <dbReference type="Proteomes" id="UP000198809"/>
    </source>
</evidence>
<dbReference type="Proteomes" id="UP000198809">
    <property type="component" value="Unassembled WGS sequence"/>
</dbReference>
<evidence type="ECO:0000256" key="3">
    <source>
        <dbReference type="ARBA" id="ARBA00022801"/>
    </source>
</evidence>